<reference evidence="1 2" key="1">
    <citation type="submission" date="2020-01" db="EMBL/GenBank/DDBJ databases">
        <authorList>
            <person name="Deng T."/>
        </authorList>
    </citation>
    <scope>NUCLEOTIDE SEQUENCE [LARGE SCALE GENOMIC DNA]</scope>
    <source>
        <strain evidence="1 2">5221</strain>
    </source>
</reference>
<proteinExistence type="predicted"/>
<name>A0A6N9H7E9_9MICO</name>
<keyword evidence="2" id="KW-1185">Reference proteome</keyword>
<sequence>MRTYARELGGLIVPGVRLSPDVVDVVEAPAWAQEDEDFWRLRNALACLQVKRPDAIAAGFSSAYLQGLPVRPGRLEVVVPRGGSRVTHAAVDDRRSLRYEPVEVAGVRVQRLRCALLELAPRLSETDLVVVLDALVGGGRCAATVDLEKLRHFVADERAYKGRAVLLAAVARCRAGVRSPPETRLRLALVDAGLPEPAVAQPIHIRGLGTIHPDLSYERPRIALEYEGDHHRTDPQQFGYDLQRYFAMECDGWIVLRATKTMAHAWIVDQVRRLLNERGAP</sequence>
<dbReference type="Proteomes" id="UP000469215">
    <property type="component" value="Unassembled WGS sequence"/>
</dbReference>
<organism evidence="1 2">
    <name type="scientific">Brevibacterium rongguiense</name>
    <dbReference type="NCBI Taxonomy" id="2695267"/>
    <lineage>
        <taxon>Bacteria</taxon>
        <taxon>Bacillati</taxon>
        <taxon>Actinomycetota</taxon>
        <taxon>Actinomycetes</taxon>
        <taxon>Micrococcales</taxon>
        <taxon>Brevibacteriaceae</taxon>
        <taxon>Brevibacterium</taxon>
    </lineage>
</organism>
<protein>
    <submittedName>
        <fullName evidence="1">GTPase</fullName>
    </submittedName>
</protein>
<accession>A0A6N9H7E9</accession>
<evidence type="ECO:0000313" key="2">
    <source>
        <dbReference type="Proteomes" id="UP000469215"/>
    </source>
</evidence>
<dbReference type="RefSeq" id="WP_160953309.1">
    <property type="nucleotide sequence ID" value="NZ_WWEQ01000028.1"/>
</dbReference>
<dbReference type="EMBL" id="WWEQ01000028">
    <property type="protein sequence ID" value="MYM19879.1"/>
    <property type="molecule type" value="Genomic_DNA"/>
</dbReference>
<evidence type="ECO:0000313" key="1">
    <source>
        <dbReference type="EMBL" id="MYM19879.1"/>
    </source>
</evidence>
<dbReference type="AlphaFoldDB" id="A0A6N9H7E9"/>
<gene>
    <name evidence="1" type="ORF">GSY69_07840</name>
</gene>
<comment type="caution">
    <text evidence="1">The sequence shown here is derived from an EMBL/GenBank/DDBJ whole genome shotgun (WGS) entry which is preliminary data.</text>
</comment>